<dbReference type="Gene3D" id="2.40.50.120">
    <property type="match status" value="1"/>
</dbReference>
<feature type="signal peptide" evidence="19">
    <location>
        <begin position="1"/>
        <end position="25"/>
    </location>
</feature>
<dbReference type="GO" id="GO:0002020">
    <property type="term" value="F:protease binding"/>
    <property type="evidence" value="ECO:0007669"/>
    <property type="project" value="TreeGrafter"/>
</dbReference>
<keyword evidence="9 19" id="KW-0732">Signal</keyword>
<protein>
    <recommendedName>
        <fullName evidence="3">Metalloproteinase inhibitor 1</fullName>
    </recommendedName>
    <alternativeName>
        <fullName evidence="16">Tissue inhibitor of metalloproteinases 1</fullName>
    </alternativeName>
</protein>
<proteinExistence type="inferred from homology"/>
<feature type="disulfide bond" evidence="18">
    <location>
        <begin position="160"/>
        <end position="165"/>
    </location>
</feature>
<dbReference type="InterPro" id="IPR001134">
    <property type="entry name" value="Netrin_domain"/>
</dbReference>
<evidence type="ECO:0000256" key="9">
    <source>
        <dbReference type="ARBA" id="ARBA00022729"/>
    </source>
</evidence>
<reference evidence="21" key="1">
    <citation type="submission" date="2021-09" db="EMBL/GenBank/DDBJ databases">
        <title>The genome of Mauremys mutica provides insights into the evolution of semi-aquatic lifestyle.</title>
        <authorList>
            <person name="Gong S."/>
            <person name="Gao Y."/>
        </authorList>
    </citation>
    <scope>NUCLEOTIDE SEQUENCE</scope>
    <source>
        <strain evidence="21">MM-2020</strain>
        <tissue evidence="21">Muscle</tissue>
    </source>
</reference>
<keyword evidence="12 18" id="KW-1015">Disulfide bond</keyword>
<keyword evidence="13" id="KW-0325">Glycoprotein</keyword>
<dbReference type="GO" id="GO:0031012">
    <property type="term" value="C:extracellular matrix"/>
    <property type="evidence" value="ECO:0007669"/>
    <property type="project" value="TreeGrafter"/>
</dbReference>
<dbReference type="PROSITE" id="PS00288">
    <property type="entry name" value="TIMP"/>
    <property type="match status" value="1"/>
</dbReference>
<evidence type="ECO:0000256" key="16">
    <source>
        <dbReference type="ARBA" id="ARBA00030100"/>
    </source>
</evidence>
<sequence>MSPVTLSRLLAGAILVLVLGDPTDACTCAPQHPQTAFCQADVVIRGKFVGVTPLSPTSSSTDEFESWIRYEINITKTYKGLESGGDVLFIDSWDEEHFCGYQHPAPLNGEEYLIMAERQDKRLIISFCSFVSPWGQLPPSQRRGVSQAYGGGCACDVVPCHSPPCELSGGPQCPWTDGLQDWSWQGPQAQTQACLPRPGQGTPPGAEPFCAWETLEGSFDEATANSPGP</sequence>
<organism evidence="21 22">
    <name type="scientific">Mauremys mutica</name>
    <name type="common">yellowpond turtle</name>
    <dbReference type="NCBI Taxonomy" id="74926"/>
    <lineage>
        <taxon>Eukaryota</taxon>
        <taxon>Metazoa</taxon>
        <taxon>Chordata</taxon>
        <taxon>Craniata</taxon>
        <taxon>Vertebrata</taxon>
        <taxon>Euteleostomi</taxon>
        <taxon>Archelosauria</taxon>
        <taxon>Testudinata</taxon>
        <taxon>Testudines</taxon>
        <taxon>Cryptodira</taxon>
        <taxon>Durocryptodira</taxon>
        <taxon>Testudinoidea</taxon>
        <taxon>Geoemydidae</taxon>
        <taxon>Geoemydinae</taxon>
        <taxon>Mauremys</taxon>
    </lineage>
</organism>
<evidence type="ECO:0000256" key="7">
    <source>
        <dbReference type="ARBA" id="ARBA00022690"/>
    </source>
</evidence>
<dbReference type="SMART" id="SM00206">
    <property type="entry name" value="NTR"/>
    <property type="match status" value="1"/>
</dbReference>
<evidence type="ECO:0000313" key="21">
    <source>
        <dbReference type="EMBL" id="KAH1180686.1"/>
    </source>
</evidence>
<accession>A0A9D3XJ25</accession>
<comment type="subunit">
    <text evidence="15">Interacts with MMP1, MMP3, MMP10 and MMP13, but has only very low affinity for MMP14. Interacts with CD63; identified in a complex with CD63 and ITGB1.</text>
</comment>
<evidence type="ECO:0000256" key="6">
    <source>
        <dbReference type="ARBA" id="ARBA00022608"/>
    </source>
</evidence>
<comment type="caution">
    <text evidence="21">The sequence shown here is derived from an EMBL/GenBank/DDBJ whole genome shotgun (WGS) entry which is preliminary data.</text>
</comment>
<keyword evidence="11" id="KW-0339">Growth factor</keyword>
<keyword evidence="7" id="KW-0646">Protease inhibitor</keyword>
<feature type="disulfide bond" evidence="18">
    <location>
        <begin position="173"/>
        <end position="194"/>
    </location>
</feature>
<dbReference type="GO" id="GO:0034097">
    <property type="term" value="P:response to cytokine"/>
    <property type="evidence" value="ECO:0007669"/>
    <property type="project" value="TreeGrafter"/>
</dbReference>
<keyword evidence="6" id="KW-0483">Metalloprotease inhibitor</keyword>
<dbReference type="InterPro" id="IPR008993">
    <property type="entry name" value="TIMP-like_OB-fold"/>
</dbReference>
<evidence type="ECO:0000256" key="18">
    <source>
        <dbReference type="PIRSR" id="PIRSR601820-3"/>
    </source>
</evidence>
<feature type="disulfide bond" evidence="18">
    <location>
        <begin position="38"/>
        <end position="153"/>
    </location>
</feature>
<evidence type="ECO:0000256" key="8">
    <source>
        <dbReference type="ARBA" id="ARBA00022723"/>
    </source>
</evidence>
<dbReference type="InterPro" id="IPR030490">
    <property type="entry name" value="TIMP_CS"/>
</dbReference>
<name>A0A9D3XJ25_9SAUR</name>
<dbReference type="GO" id="GO:0051045">
    <property type="term" value="P:negative regulation of membrane protein ectodomain proteolysis"/>
    <property type="evidence" value="ECO:0007669"/>
    <property type="project" value="TreeGrafter"/>
</dbReference>
<evidence type="ECO:0000256" key="11">
    <source>
        <dbReference type="ARBA" id="ARBA00023030"/>
    </source>
</evidence>
<keyword evidence="14" id="KW-0481">Metalloenzyme inhibitor</keyword>
<dbReference type="InterPro" id="IPR027465">
    <property type="entry name" value="TIMP_C"/>
</dbReference>
<evidence type="ECO:0000256" key="1">
    <source>
        <dbReference type="ARBA" id="ARBA00004613"/>
    </source>
</evidence>
<keyword evidence="10 17" id="KW-0862">Zinc</keyword>
<dbReference type="EMBL" id="JAHDVG010000469">
    <property type="protein sequence ID" value="KAH1180686.1"/>
    <property type="molecule type" value="Genomic_DNA"/>
</dbReference>
<evidence type="ECO:0000256" key="5">
    <source>
        <dbReference type="ARBA" id="ARBA00022553"/>
    </source>
</evidence>
<feature type="domain" description="NTR" evidence="20">
    <location>
        <begin position="26"/>
        <end position="153"/>
    </location>
</feature>
<keyword evidence="5" id="KW-0597">Phosphoprotein</keyword>
<dbReference type="GO" id="GO:0009725">
    <property type="term" value="P:response to hormone"/>
    <property type="evidence" value="ECO:0007669"/>
    <property type="project" value="TreeGrafter"/>
</dbReference>
<evidence type="ECO:0000256" key="19">
    <source>
        <dbReference type="SAM" id="SignalP"/>
    </source>
</evidence>
<dbReference type="SUPFAM" id="SSF50242">
    <property type="entry name" value="TIMP-like"/>
    <property type="match status" value="1"/>
</dbReference>
<keyword evidence="4" id="KW-0964">Secreted</keyword>
<dbReference type="GO" id="GO:0008191">
    <property type="term" value="F:metalloendopeptidase inhibitor activity"/>
    <property type="evidence" value="ECO:0007669"/>
    <property type="project" value="InterPro"/>
</dbReference>
<evidence type="ECO:0000256" key="15">
    <source>
        <dbReference type="ARBA" id="ARBA00025946"/>
    </source>
</evidence>
<feature type="binding site" evidence="17">
    <location>
        <position position="26"/>
    </location>
    <ligand>
        <name>Zn(2+)</name>
        <dbReference type="ChEBI" id="CHEBI:29105"/>
        <note>ligand shared with metalloproteinase partner</note>
    </ligand>
</feature>
<evidence type="ECO:0000256" key="17">
    <source>
        <dbReference type="PIRSR" id="PIRSR601820-1"/>
    </source>
</evidence>
<evidence type="ECO:0000256" key="3">
    <source>
        <dbReference type="ARBA" id="ARBA00013524"/>
    </source>
</evidence>
<dbReference type="AlphaFoldDB" id="A0A9D3XJ25"/>
<comment type="subcellular location">
    <subcellularLocation>
        <location evidence="1">Secreted</location>
    </subcellularLocation>
</comment>
<evidence type="ECO:0000259" key="20">
    <source>
        <dbReference type="PROSITE" id="PS50189"/>
    </source>
</evidence>
<dbReference type="Proteomes" id="UP000827986">
    <property type="component" value="Unassembled WGS sequence"/>
</dbReference>
<dbReference type="Pfam" id="PF00965">
    <property type="entry name" value="TIMP"/>
    <property type="match status" value="1"/>
</dbReference>
<dbReference type="InterPro" id="IPR001820">
    <property type="entry name" value="TIMP"/>
</dbReference>
<evidence type="ECO:0000313" key="22">
    <source>
        <dbReference type="Proteomes" id="UP000827986"/>
    </source>
</evidence>
<dbReference type="PANTHER" id="PTHR11844">
    <property type="entry name" value="METALLOPROTEASE INHIBITOR"/>
    <property type="match status" value="1"/>
</dbReference>
<evidence type="ECO:0000256" key="13">
    <source>
        <dbReference type="ARBA" id="ARBA00023180"/>
    </source>
</evidence>
<dbReference type="PROSITE" id="PS50189">
    <property type="entry name" value="NTR"/>
    <property type="match status" value="1"/>
</dbReference>
<dbReference type="GO" id="GO:0005615">
    <property type="term" value="C:extracellular space"/>
    <property type="evidence" value="ECO:0007669"/>
    <property type="project" value="TreeGrafter"/>
</dbReference>
<feature type="disulfide bond" evidence="18">
    <location>
        <begin position="28"/>
        <end position="128"/>
    </location>
</feature>
<evidence type="ECO:0000256" key="12">
    <source>
        <dbReference type="ARBA" id="ARBA00023157"/>
    </source>
</evidence>
<evidence type="ECO:0000256" key="14">
    <source>
        <dbReference type="ARBA" id="ARBA00023215"/>
    </source>
</evidence>
<feature type="chain" id="PRO_5039359830" description="Metalloproteinase inhibitor 1" evidence="19">
    <location>
        <begin position="26"/>
        <end position="229"/>
    </location>
</feature>
<evidence type="ECO:0000256" key="2">
    <source>
        <dbReference type="ARBA" id="ARBA00011027"/>
    </source>
</evidence>
<keyword evidence="22" id="KW-1185">Reference proteome</keyword>
<evidence type="ECO:0000256" key="4">
    <source>
        <dbReference type="ARBA" id="ARBA00022525"/>
    </source>
</evidence>
<dbReference type="PANTHER" id="PTHR11844:SF20">
    <property type="entry name" value="METALLOPROTEINASE INHIBITOR 1"/>
    <property type="match status" value="1"/>
</dbReference>
<gene>
    <name evidence="21" type="ORF">KIL84_001620</name>
</gene>
<feature type="disulfide bond" evidence="18">
    <location>
        <begin position="26"/>
        <end position="99"/>
    </location>
</feature>
<keyword evidence="8 17" id="KW-0479">Metal-binding</keyword>
<dbReference type="Gene3D" id="3.90.370.10">
    <property type="entry name" value="Tissue inhibitor of metalloproteinase-1. Chain B, domain 1"/>
    <property type="match status" value="1"/>
</dbReference>
<dbReference type="GO" id="GO:0046872">
    <property type="term" value="F:metal ion binding"/>
    <property type="evidence" value="ECO:0007669"/>
    <property type="project" value="UniProtKB-KW"/>
</dbReference>
<evidence type="ECO:0000256" key="10">
    <source>
        <dbReference type="ARBA" id="ARBA00022833"/>
    </source>
</evidence>
<comment type="similarity">
    <text evidence="2">Belongs to the protease inhibitor I35 (TIMP) family.</text>
</comment>
<dbReference type="GO" id="GO:0008083">
    <property type="term" value="F:growth factor activity"/>
    <property type="evidence" value="ECO:0007669"/>
    <property type="project" value="UniProtKB-KW"/>
</dbReference>